<dbReference type="STRING" id="91360.SAMN05660330_01000"/>
<protein>
    <submittedName>
        <fullName evidence="1">Uncharacterized protein</fullName>
    </submittedName>
</protein>
<dbReference type="AlphaFoldDB" id="A0A1H0M7A0"/>
<evidence type="ECO:0000313" key="2">
    <source>
        <dbReference type="Proteomes" id="UP000199073"/>
    </source>
</evidence>
<sequence>MPALPLKAIWLSTVALVCFLFVAPVHGKEVPLSIAGISIGSDINSYPNIMDTNFMKEKVITDWHGFRKGVISYGVCLYSDRILKIDMKYADKSKTFYNKLLDKFKEKFGEPDIWEGDSFGVKYIWKWNFYDANNDKVTLKLQHNSKDTSESIGNMVKLAYPEKIIEERKCFMKMCRNTMNNFPAQSRDESQKTGWSYLIPD</sequence>
<dbReference type="Proteomes" id="UP000199073">
    <property type="component" value="Unassembled WGS sequence"/>
</dbReference>
<keyword evidence="2" id="KW-1185">Reference proteome</keyword>
<accession>A0A1H0M7A0</accession>
<dbReference type="OrthoDB" id="5456013at2"/>
<proteinExistence type="predicted"/>
<name>A0A1H0M7A0_9BACT</name>
<dbReference type="RefSeq" id="WP_092220393.1">
    <property type="nucleotide sequence ID" value="NZ_FNJI01000005.1"/>
</dbReference>
<reference evidence="1 2" key="1">
    <citation type="submission" date="2016-10" db="EMBL/GenBank/DDBJ databases">
        <authorList>
            <person name="de Groot N.N."/>
        </authorList>
    </citation>
    <scope>NUCLEOTIDE SEQUENCE [LARGE SCALE GENOMIC DNA]</scope>
    <source>
        <strain evidence="1 2">DSM 12130</strain>
    </source>
</reference>
<organism evidence="1 2">
    <name type="scientific">Desulforhopalus singaporensis</name>
    <dbReference type="NCBI Taxonomy" id="91360"/>
    <lineage>
        <taxon>Bacteria</taxon>
        <taxon>Pseudomonadati</taxon>
        <taxon>Thermodesulfobacteriota</taxon>
        <taxon>Desulfobulbia</taxon>
        <taxon>Desulfobulbales</taxon>
        <taxon>Desulfocapsaceae</taxon>
        <taxon>Desulforhopalus</taxon>
    </lineage>
</organism>
<dbReference type="EMBL" id="FNJI01000005">
    <property type="protein sequence ID" value="SDO75980.1"/>
    <property type="molecule type" value="Genomic_DNA"/>
</dbReference>
<evidence type="ECO:0000313" key="1">
    <source>
        <dbReference type="EMBL" id="SDO75980.1"/>
    </source>
</evidence>
<gene>
    <name evidence="1" type="ORF">SAMN05660330_01000</name>
</gene>